<evidence type="ECO:0000256" key="1">
    <source>
        <dbReference type="ARBA" id="ARBA00022555"/>
    </source>
</evidence>
<keyword evidence="5" id="KW-0819">tRNA processing</keyword>
<protein>
    <recommendedName>
        <fullName evidence="7">tRNA (guanine(26)-N(2))-dimethyltransferase</fullName>
        <ecNumber evidence="7">2.1.1.216</ecNumber>
    </recommendedName>
</protein>
<evidence type="ECO:0000256" key="2">
    <source>
        <dbReference type="ARBA" id="ARBA00022603"/>
    </source>
</evidence>
<dbReference type="InterPro" id="IPR002905">
    <property type="entry name" value="Trm1"/>
</dbReference>
<dbReference type="KEGG" id="hte:Hydth_0774"/>
<dbReference type="Gene3D" id="3.40.50.150">
    <property type="entry name" value="Vaccinia Virus protein VP39"/>
    <property type="match status" value="1"/>
</dbReference>
<dbReference type="Proteomes" id="UP000002574">
    <property type="component" value="Chromosome"/>
</dbReference>
<keyword evidence="9" id="KW-1185">Reference proteome</keyword>
<dbReference type="GO" id="GO:0000049">
    <property type="term" value="F:tRNA binding"/>
    <property type="evidence" value="ECO:0007669"/>
    <property type="project" value="UniProtKB-KW"/>
</dbReference>
<dbReference type="PANTHER" id="PTHR10631">
    <property type="entry name" value="N 2 ,N 2 -DIMETHYLGUANOSINE TRNA METHYLTRANSFERASE"/>
    <property type="match status" value="1"/>
</dbReference>
<dbReference type="InterPro" id="IPR029063">
    <property type="entry name" value="SAM-dependent_MTases_sf"/>
</dbReference>
<dbReference type="STRING" id="608538.HTH_0773"/>
<dbReference type="Gene3D" id="3.30.56.70">
    <property type="entry name" value="N2,N2-dimethylguanosine tRNA methyltransferase, C-terminal domain"/>
    <property type="match status" value="1"/>
</dbReference>
<dbReference type="KEGG" id="hth:HTH_0773"/>
<dbReference type="CDD" id="cd02440">
    <property type="entry name" value="AdoMet_MTases"/>
    <property type="match status" value="1"/>
</dbReference>
<dbReference type="PROSITE" id="PS51626">
    <property type="entry name" value="SAM_MT_TRM1"/>
    <property type="match status" value="1"/>
</dbReference>
<dbReference type="OrthoDB" id="9826at2"/>
<dbReference type="PANTHER" id="PTHR10631:SF3">
    <property type="entry name" value="TRNA (GUANINE(26)-N(2))-DIMETHYLTRANSFERASE"/>
    <property type="match status" value="1"/>
</dbReference>
<dbReference type="GO" id="GO:0002940">
    <property type="term" value="P:tRNA N2-guanine methylation"/>
    <property type="evidence" value="ECO:0007669"/>
    <property type="project" value="TreeGrafter"/>
</dbReference>
<dbReference type="eggNOG" id="COG1867">
    <property type="taxonomic scope" value="Bacteria"/>
</dbReference>
<proteinExistence type="predicted"/>
<reference evidence="8 9" key="1">
    <citation type="journal article" date="2010" name="J. Bacteriol.">
        <title>Complete genome sequence of the thermophilic, obligately chemolithoautotrophic hydrogen-oxidizing bacterium Hydrogenobacter thermophilus TK-6.</title>
        <authorList>
            <person name="Arai H."/>
            <person name="Kanbe H."/>
            <person name="Ishii M."/>
            <person name="Igarashi Y."/>
        </authorList>
    </citation>
    <scope>NUCLEOTIDE SEQUENCE [LARGE SCALE GENOMIC DNA]</scope>
    <source>
        <strain evidence="9">DSM 6534 / IAM 12695 / TK-6 [Tokyo]</strain>
    </source>
</reference>
<evidence type="ECO:0000313" key="9">
    <source>
        <dbReference type="Proteomes" id="UP000002574"/>
    </source>
</evidence>
<accession>D3DHD1</accession>
<dbReference type="AlphaFoldDB" id="D3DHD1"/>
<organism evidence="8 9">
    <name type="scientific">Hydrogenobacter thermophilus (strain DSM 6534 / IAM 12695 / TK-6)</name>
    <dbReference type="NCBI Taxonomy" id="608538"/>
    <lineage>
        <taxon>Bacteria</taxon>
        <taxon>Pseudomonadati</taxon>
        <taxon>Aquificota</taxon>
        <taxon>Aquificia</taxon>
        <taxon>Aquificales</taxon>
        <taxon>Aquificaceae</taxon>
        <taxon>Hydrogenobacter</taxon>
    </lineage>
</organism>
<keyword evidence="2 8" id="KW-0489">Methyltransferase</keyword>
<evidence type="ECO:0000256" key="3">
    <source>
        <dbReference type="ARBA" id="ARBA00022679"/>
    </source>
</evidence>
<evidence type="ECO:0000256" key="5">
    <source>
        <dbReference type="ARBA" id="ARBA00022694"/>
    </source>
</evidence>
<keyword evidence="1" id="KW-0820">tRNA-binding</keyword>
<dbReference type="Pfam" id="PF02005">
    <property type="entry name" value="TRM"/>
    <property type="match status" value="1"/>
</dbReference>
<sequence length="369" mass="41465">MIKEGKVLLNIELPQVVSSRMPVFYNPHMVVNRDISLLVVYAFVGEGAIVCDPMGASGVRSLRFLLEAGASKVIYNDINPRAVEEFKKLLKMHGVDESKVQVHTEDASILLRRIRGCDYVDVDPFGSPIAFLESGILPVKRGGILGVSATDTAVLSGTYPQTCIRRYGSKPLLEAEFYHEIGIRILLKKVIEEGAKMDFALIPIFCYSYRHHFKAFFKKDVGARKADHLIKNIGYLIYCNSCLYREGVSLENLRSTCPICEGKLLYAGPLWLGKLWDEELLKSMLKAMEKLPLSRETLKIIKKISQEAKKQTIGFYTLSAIGERLKVGNLPTLERMLSLVQGKPTHFTGEGFRTLLSHRELLKLVESIK</sequence>
<evidence type="ECO:0000313" key="8">
    <source>
        <dbReference type="EMBL" id="BAI69233.1"/>
    </source>
</evidence>
<evidence type="ECO:0000256" key="7">
    <source>
        <dbReference type="ARBA" id="ARBA00039099"/>
    </source>
</evidence>
<dbReference type="EC" id="2.1.1.216" evidence="7"/>
<evidence type="ECO:0000256" key="6">
    <source>
        <dbReference type="ARBA" id="ARBA00022884"/>
    </source>
</evidence>
<dbReference type="EMBL" id="AP011112">
    <property type="protein sequence ID" value="BAI69233.1"/>
    <property type="molecule type" value="Genomic_DNA"/>
</dbReference>
<keyword evidence="6" id="KW-0694">RNA-binding</keyword>
<gene>
    <name evidence="8" type="ordered locus">HTH_0773</name>
</gene>
<dbReference type="RefSeq" id="WP_012963414.1">
    <property type="nucleotide sequence ID" value="NC_013799.1"/>
</dbReference>
<keyword evidence="3 8" id="KW-0808">Transferase</keyword>
<dbReference type="SUPFAM" id="SSF53335">
    <property type="entry name" value="S-adenosyl-L-methionine-dependent methyltransferases"/>
    <property type="match status" value="1"/>
</dbReference>
<evidence type="ECO:0000256" key="4">
    <source>
        <dbReference type="ARBA" id="ARBA00022691"/>
    </source>
</evidence>
<name>D3DHD1_HYDTT</name>
<dbReference type="InterPro" id="IPR042296">
    <property type="entry name" value="tRNA_met_Trm1_C"/>
</dbReference>
<keyword evidence="4" id="KW-0949">S-adenosyl-L-methionine</keyword>
<dbReference type="GO" id="GO:0160104">
    <property type="term" value="F:tRNA (guanine(26)-N2)-dimethyltransferase activity"/>
    <property type="evidence" value="ECO:0007669"/>
    <property type="project" value="UniProtKB-EC"/>
</dbReference>